<feature type="region of interest" description="Disordered" evidence="1">
    <location>
        <begin position="1"/>
        <end position="260"/>
    </location>
</feature>
<feature type="compositionally biased region" description="Low complexity" evidence="1">
    <location>
        <begin position="186"/>
        <end position="200"/>
    </location>
</feature>
<reference evidence="3" key="1">
    <citation type="submission" date="2017-03" db="EMBL/GenBank/DDBJ databases">
        <title>Genomes of endolithic fungi from Antarctica.</title>
        <authorList>
            <person name="Coleine C."/>
            <person name="Masonjones S."/>
            <person name="Stajich J.E."/>
        </authorList>
    </citation>
    <scope>NUCLEOTIDE SEQUENCE [LARGE SCALE GENOMIC DNA]</scope>
    <source>
        <strain evidence="3">CCFEE 5527</strain>
    </source>
</reference>
<feature type="compositionally biased region" description="Polar residues" evidence="1">
    <location>
        <begin position="127"/>
        <end position="137"/>
    </location>
</feature>
<gene>
    <name evidence="2" type="ORF">B0A48_14935</name>
</gene>
<evidence type="ECO:0000256" key="1">
    <source>
        <dbReference type="SAM" id="MobiDB-lite"/>
    </source>
</evidence>
<keyword evidence="3" id="KW-1185">Reference proteome</keyword>
<dbReference type="AlphaFoldDB" id="A0A1V8SIU0"/>
<evidence type="ECO:0000313" key="2">
    <source>
        <dbReference type="EMBL" id="OQN99074.1"/>
    </source>
</evidence>
<comment type="caution">
    <text evidence="2">The sequence shown here is derived from an EMBL/GenBank/DDBJ whole genome shotgun (WGS) entry which is preliminary data.</text>
</comment>
<name>A0A1V8SIU0_9PEZI</name>
<feature type="compositionally biased region" description="Pro residues" evidence="1">
    <location>
        <begin position="173"/>
        <end position="185"/>
    </location>
</feature>
<accession>A0A1V8SIU0</accession>
<feature type="compositionally biased region" description="Pro residues" evidence="1">
    <location>
        <begin position="201"/>
        <end position="210"/>
    </location>
</feature>
<protein>
    <submittedName>
        <fullName evidence="2">Uncharacterized protein</fullName>
    </submittedName>
</protein>
<feature type="compositionally biased region" description="Low complexity" evidence="1">
    <location>
        <begin position="222"/>
        <end position="233"/>
    </location>
</feature>
<evidence type="ECO:0000313" key="3">
    <source>
        <dbReference type="Proteomes" id="UP000192596"/>
    </source>
</evidence>
<organism evidence="2 3">
    <name type="scientific">Cryoendolithus antarcticus</name>
    <dbReference type="NCBI Taxonomy" id="1507870"/>
    <lineage>
        <taxon>Eukaryota</taxon>
        <taxon>Fungi</taxon>
        <taxon>Dikarya</taxon>
        <taxon>Ascomycota</taxon>
        <taxon>Pezizomycotina</taxon>
        <taxon>Dothideomycetes</taxon>
        <taxon>Dothideomycetidae</taxon>
        <taxon>Cladosporiales</taxon>
        <taxon>Cladosporiaceae</taxon>
        <taxon>Cryoendolithus</taxon>
    </lineage>
</organism>
<dbReference type="OrthoDB" id="5431248at2759"/>
<dbReference type="Proteomes" id="UP000192596">
    <property type="component" value="Unassembled WGS sequence"/>
</dbReference>
<proteinExistence type="predicted"/>
<feature type="compositionally biased region" description="Acidic residues" evidence="1">
    <location>
        <begin position="78"/>
        <end position="90"/>
    </location>
</feature>
<feature type="compositionally biased region" description="Low complexity" evidence="1">
    <location>
        <begin position="143"/>
        <end position="153"/>
    </location>
</feature>
<feature type="compositionally biased region" description="Basic and acidic residues" evidence="1">
    <location>
        <begin position="112"/>
        <end position="125"/>
    </location>
</feature>
<feature type="compositionally biased region" description="Basic and acidic residues" evidence="1">
    <location>
        <begin position="15"/>
        <end position="26"/>
    </location>
</feature>
<dbReference type="EMBL" id="NAJO01000042">
    <property type="protein sequence ID" value="OQN99074.1"/>
    <property type="molecule type" value="Genomic_DNA"/>
</dbReference>
<feature type="compositionally biased region" description="Low complexity" evidence="1">
    <location>
        <begin position="49"/>
        <end position="68"/>
    </location>
</feature>
<sequence>MPFGRLSPVSETDSESIRTEVSDLRPRPLNFSRPRYNEGTSSRSIPRLAPSVRSSSSSSGASVHVMSAFHQPAKDLPDEPEFDLGLEDTAESAPTDDGSSAATDLVWDDQLGELRTRRRDIDFDAQRSLSKPNGTNGKHNRSDTSGSTSTVGSAERPVAKQKHIARFQARPVSLPPSPARTPTSPPQTKASPARAAASVPTPAPTLPPKSPRIVKRTSFDQTSSHLSILSSTSAGAPSKAGQWEDNASHHTLSVNGDVGEKMEPVKRFNSSDHDISELSEKEIAKLKKKGINPQLYLEMKAARKGKGKWIGPLVGNTYM</sequence>
<dbReference type="InParanoid" id="A0A1V8SIU0"/>